<evidence type="ECO:0000313" key="2">
    <source>
        <dbReference type="Proteomes" id="UP000288291"/>
    </source>
</evidence>
<accession>A0A437SSM9</accession>
<dbReference type="EMBL" id="RXIA01000048">
    <property type="protein sequence ID" value="RVU69874.1"/>
    <property type="molecule type" value="Genomic_DNA"/>
</dbReference>
<gene>
    <name evidence="1" type="ORF">EJK17_10740</name>
</gene>
<dbReference type="RefSeq" id="WP_103662142.1">
    <property type="nucleotide sequence ID" value="NZ_ML136916.1"/>
</dbReference>
<proteinExistence type="predicted"/>
<keyword evidence="2" id="KW-1185">Reference proteome</keyword>
<reference evidence="1 2" key="1">
    <citation type="submission" date="2018-12" db="EMBL/GenBank/DDBJ databases">
        <authorList>
            <person name="Meng J."/>
        </authorList>
    </citation>
    <scope>NUCLEOTIDE SEQUENCE [LARGE SCALE GENOMIC DNA]</scope>
    <source>
        <strain evidence="1 2">HT111-2</strain>
    </source>
</reference>
<organism evidence="1 2">
    <name type="scientific">Lactobacillus xujianguonis</name>
    <dbReference type="NCBI Taxonomy" id="2495899"/>
    <lineage>
        <taxon>Bacteria</taxon>
        <taxon>Bacillati</taxon>
        <taxon>Bacillota</taxon>
        <taxon>Bacilli</taxon>
        <taxon>Lactobacillales</taxon>
        <taxon>Lactobacillaceae</taxon>
        <taxon>Lactobacillus</taxon>
    </lineage>
</organism>
<protein>
    <submittedName>
        <fullName evidence="1">Uncharacterized protein</fullName>
    </submittedName>
</protein>
<comment type="caution">
    <text evidence="1">The sequence shown here is derived from an EMBL/GenBank/DDBJ whole genome shotgun (WGS) entry which is preliminary data.</text>
</comment>
<sequence>MNYVFSLSSQIWSQEYYLPYLLSTLIAYGQYCMKHEEVKEDKRAFDAIPELVTTNSTALYQVLAAYCQAQLADDQAKAEEIKKILELTRYTNYLDM</sequence>
<dbReference type="Proteomes" id="UP000288291">
    <property type="component" value="Unassembled WGS sequence"/>
</dbReference>
<dbReference type="AlphaFoldDB" id="A0A437SSM9"/>
<name>A0A437SSM9_9LACO</name>
<evidence type="ECO:0000313" key="1">
    <source>
        <dbReference type="EMBL" id="RVU69874.1"/>
    </source>
</evidence>